<protein>
    <recommendedName>
        <fullName evidence="1">DUF6089 domain-containing protein</fullName>
    </recommendedName>
</protein>
<keyword evidence="3" id="KW-1185">Reference proteome</keyword>
<dbReference type="Proteomes" id="UP000295260">
    <property type="component" value="Unassembled WGS sequence"/>
</dbReference>
<dbReference type="Pfam" id="PF19573">
    <property type="entry name" value="DUF6089"/>
    <property type="match status" value="1"/>
</dbReference>
<sequence>MLYLHAIFKLMKKSLIVFFCLLFQNYLSAQIHEIGVFLGGSNYIGDVGKTNYINPNEVAVGILYKWNKSPRHSYRFSYTQTSITANDLDSNVPGRYLRGYNFKNNIKEFSAGLEFNFFDFNLHEVLVRKITPYVHSGLTYVVYDELYVLNNETKKDYTTGAIAIPMTIGIKTNILDHFILGVEVGARYTFTDNLDGSLPKNKNLEPLKFGNINSNDWYVFTGFTLTYTFGNKPCYCAE</sequence>
<dbReference type="InterPro" id="IPR011250">
    <property type="entry name" value="OMP/PagP_B-barrel"/>
</dbReference>
<accession>A0A4V3CRU9</accession>
<organism evidence="2 3">
    <name type="scientific">Flavobacterium dankookense</name>
    <dbReference type="NCBI Taxonomy" id="706186"/>
    <lineage>
        <taxon>Bacteria</taxon>
        <taxon>Pseudomonadati</taxon>
        <taxon>Bacteroidota</taxon>
        <taxon>Flavobacteriia</taxon>
        <taxon>Flavobacteriales</taxon>
        <taxon>Flavobacteriaceae</taxon>
        <taxon>Flavobacterium</taxon>
    </lineage>
</organism>
<evidence type="ECO:0000313" key="2">
    <source>
        <dbReference type="EMBL" id="TDP58132.1"/>
    </source>
</evidence>
<name>A0A4V3CRU9_9FLAO</name>
<dbReference type="SUPFAM" id="SSF56925">
    <property type="entry name" value="OMPA-like"/>
    <property type="match status" value="1"/>
</dbReference>
<evidence type="ECO:0000259" key="1">
    <source>
        <dbReference type="Pfam" id="PF19573"/>
    </source>
</evidence>
<proteinExistence type="predicted"/>
<reference evidence="2 3" key="1">
    <citation type="submission" date="2019-03" db="EMBL/GenBank/DDBJ databases">
        <title>Genomic Encyclopedia of Archaeal and Bacterial Type Strains, Phase II (KMG-II): from individual species to whole genera.</title>
        <authorList>
            <person name="Goeker M."/>
        </authorList>
    </citation>
    <scope>NUCLEOTIDE SEQUENCE [LARGE SCALE GENOMIC DNA]</scope>
    <source>
        <strain evidence="2 3">DSM 25687</strain>
    </source>
</reference>
<gene>
    <name evidence="2" type="ORF">BC748_2159</name>
</gene>
<dbReference type="EMBL" id="SNXR01000015">
    <property type="protein sequence ID" value="TDP58132.1"/>
    <property type="molecule type" value="Genomic_DNA"/>
</dbReference>
<comment type="caution">
    <text evidence="2">The sequence shown here is derived from an EMBL/GenBank/DDBJ whole genome shotgun (WGS) entry which is preliminary data.</text>
</comment>
<feature type="domain" description="DUF6089" evidence="1">
    <location>
        <begin position="12"/>
        <end position="238"/>
    </location>
</feature>
<evidence type="ECO:0000313" key="3">
    <source>
        <dbReference type="Proteomes" id="UP000295260"/>
    </source>
</evidence>
<dbReference type="InterPro" id="IPR045743">
    <property type="entry name" value="DUF6089"/>
</dbReference>
<dbReference type="AlphaFoldDB" id="A0A4V3CRU9"/>